<proteinExistence type="predicted"/>
<evidence type="ECO:0000313" key="3">
    <source>
        <dbReference type="Proteomes" id="UP000239504"/>
    </source>
</evidence>
<keyword evidence="1" id="KW-1133">Transmembrane helix</keyword>
<dbReference type="AlphaFoldDB" id="A0A2S7KB62"/>
<dbReference type="Proteomes" id="UP000239504">
    <property type="component" value="Unassembled WGS sequence"/>
</dbReference>
<sequence>MNRTERRRYRNLDVTIARALHILAVVHWIGGVSMVTAVILPAVARLKEPKRRITLFERAEGRFAGQTKIFVTLAGATGVYMTHRLGAWDRFLDSGYWWMHAMVLVLTVFTVALFVAEPLFLHAWSLRKAKRLPDSAIALVQRPHWALLSVSLVTICAAVLGAHGM</sequence>
<keyword evidence="1" id="KW-0472">Membrane</keyword>
<protein>
    <recommendedName>
        <fullName evidence="4">DUF2269 domain-containing protein</fullName>
    </recommendedName>
</protein>
<feature type="transmembrane region" description="Helical" evidence="1">
    <location>
        <begin position="145"/>
        <end position="164"/>
    </location>
</feature>
<evidence type="ECO:0000313" key="2">
    <source>
        <dbReference type="EMBL" id="PQA89713.1"/>
    </source>
</evidence>
<keyword evidence="1" id="KW-0812">Transmembrane</keyword>
<dbReference type="OrthoDB" id="7356530at2"/>
<keyword evidence="3" id="KW-1185">Reference proteome</keyword>
<feature type="transmembrane region" description="Helical" evidence="1">
    <location>
        <begin position="20"/>
        <end position="43"/>
    </location>
</feature>
<evidence type="ECO:0000256" key="1">
    <source>
        <dbReference type="SAM" id="Phobius"/>
    </source>
</evidence>
<organism evidence="2 3">
    <name type="scientific">Hyphococcus luteus</name>
    <dbReference type="NCBI Taxonomy" id="2058213"/>
    <lineage>
        <taxon>Bacteria</taxon>
        <taxon>Pseudomonadati</taxon>
        <taxon>Pseudomonadota</taxon>
        <taxon>Alphaproteobacteria</taxon>
        <taxon>Parvularculales</taxon>
        <taxon>Parvularculaceae</taxon>
        <taxon>Hyphococcus</taxon>
    </lineage>
</organism>
<comment type="caution">
    <text evidence="2">The sequence shown here is derived from an EMBL/GenBank/DDBJ whole genome shotgun (WGS) entry which is preliminary data.</text>
</comment>
<dbReference type="EMBL" id="PJCH01000001">
    <property type="protein sequence ID" value="PQA89713.1"/>
    <property type="molecule type" value="Genomic_DNA"/>
</dbReference>
<name>A0A2S7KB62_9PROT</name>
<accession>A0A2S7KB62</accession>
<evidence type="ECO:0008006" key="4">
    <source>
        <dbReference type="Google" id="ProtNLM"/>
    </source>
</evidence>
<gene>
    <name evidence="2" type="ORF">CW354_02335</name>
</gene>
<reference evidence="2 3" key="1">
    <citation type="submission" date="2017-12" db="EMBL/GenBank/DDBJ databases">
        <authorList>
            <person name="Hurst M.R.H."/>
        </authorList>
    </citation>
    <scope>NUCLEOTIDE SEQUENCE [LARGE SCALE GENOMIC DNA]</scope>
    <source>
        <strain evidence="2 3">SY-3-19</strain>
    </source>
</reference>
<feature type="transmembrane region" description="Helical" evidence="1">
    <location>
        <begin position="101"/>
        <end position="124"/>
    </location>
</feature>